<feature type="region of interest" description="Disordered" evidence="1">
    <location>
        <begin position="108"/>
        <end position="175"/>
    </location>
</feature>
<feature type="compositionally biased region" description="Polar residues" evidence="1">
    <location>
        <begin position="129"/>
        <end position="141"/>
    </location>
</feature>
<feature type="compositionally biased region" description="Polar residues" evidence="1">
    <location>
        <begin position="29"/>
        <end position="54"/>
    </location>
</feature>
<dbReference type="AlphaFoldDB" id="A0AAD5BG55"/>
<proteinExistence type="predicted"/>
<evidence type="ECO:0008006" key="4">
    <source>
        <dbReference type="Google" id="ProtNLM"/>
    </source>
</evidence>
<name>A0AAD5BG55_9ASCO</name>
<feature type="compositionally biased region" description="Basic residues" evidence="1">
    <location>
        <begin position="113"/>
        <end position="122"/>
    </location>
</feature>
<dbReference type="Proteomes" id="UP001204833">
    <property type="component" value="Unassembled WGS sequence"/>
</dbReference>
<feature type="region of interest" description="Disordered" evidence="1">
    <location>
        <begin position="1"/>
        <end position="54"/>
    </location>
</feature>
<reference evidence="2 3" key="1">
    <citation type="journal article" date="2022" name="DNA Res.">
        <title>Genome analysis of five recently described species of the CUG-Ser clade uncovers Candida theae as a new hybrid lineage with pathogenic potential in the Candida parapsilosis species complex.</title>
        <authorList>
            <person name="Mixao V."/>
            <person name="Del Olmo V."/>
            <person name="Hegedusova E."/>
            <person name="Saus E."/>
            <person name="Pryszcz L."/>
            <person name="Cillingova A."/>
            <person name="Nosek J."/>
            <person name="Gabaldon T."/>
        </authorList>
    </citation>
    <scope>NUCLEOTIDE SEQUENCE [LARGE SCALE GENOMIC DNA]</scope>
    <source>
        <strain evidence="2 3">CBS 12239</strain>
    </source>
</reference>
<evidence type="ECO:0000313" key="3">
    <source>
        <dbReference type="Proteomes" id="UP001204833"/>
    </source>
</evidence>
<accession>A0AAD5BG55</accession>
<feature type="region of interest" description="Disordered" evidence="1">
    <location>
        <begin position="187"/>
        <end position="244"/>
    </location>
</feature>
<dbReference type="EMBL" id="JAIHNG010000083">
    <property type="protein sequence ID" value="KAI5960889.1"/>
    <property type="molecule type" value="Genomic_DNA"/>
</dbReference>
<keyword evidence="3" id="KW-1185">Reference proteome</keyword>
<feature type="compositionally biased region" description="Polar residues" evidence="1">
    <location>
        <begin position="192"/>
        <end position="201"/>
    </location>
</feature>
<feature type="region of interest" description="Disordered" evidence="1">
    <location>
        <begin position="752"/>
        <end position="775"/>
    </location>
</feature>
<dbReference type="GeneID" id="76149880"/>
<comment type="caution">
    <text evidence="2">The sequence shown here is derived from an EMBL/GenBank/DDBJ whole genome shotgun (WGS) entry which is preliminary data.</text>
</comment>
<evidence type="ECO:0000256" key="1">
    <source>
        <dbReference type="SAM" id="MobiDB-lite"/>
    </source>
</evidence>
<feature type="compositionally biased region" description="Basic and acidic residues" evidence="1">
    <location>
        <begin position="162"/>
        <end position="175"/>
    </location>
</feature>
<dbReference type="RefSeq" id="XP_051609642.1">
    <property type="nucleotide sequence ID" value="XM_051751068.1"/>
</dbReference>
<protein>
    <recommendedName>
        <fullName evidence="4">WHIM1 domain-containing protein</fullName>
    </recommendedName>
</protein>
<sequence length="775" mass="86748">MDSNIDPEVAKSQPVHEDDVGSLEEQSEVQHTPNSNNNLPTFAEENNASQIMSSGSAEAALTLLNDLRPNDQSRDAGTGSIPPAEYMDIISKMELQKPEMLLVQYDPDGKPLRLGRPRKHITRPPSPPETSSDQNYNQSIMSKFRFDSQPVEGPGSRGGKNLRKETRGKITSDAVKKRQQSILNFAVAEPNPANSEATNVPTEGENNDHKQENNPVKLFIKAPEKTDSQSPAPQQKRQKLRNSLNPMRRALEKRNPKALPSPLIPVSAAEDFLIRNDESRLASNTQLALGYPIQKAPYANDIMYLVLFLTKFREVIPFKNLGPKSFEQGLCLPPLRQQDESSRYNLRSEFVEKDDDYDISSVSPEMEDLFKRLLTLVLNRKKDVASASGAISELKPQSARLGLPKEWRVYSPSEKEAYDAGEPVDPAHPEILITKFPNEPDYVITFNPFYTNDFESKGLRGLSNPLDRLLVLKTLAQWSLSTSDSIKSYIAQNVQNQELPGEKDTYYASRALLYGFDDCKQAKAKADARLAKMKSTEEDLKYVDPTSDPTAHSMNIRLVDHLVGDLGFYGGRFYLCRMADGNNGGLTSVNKMSTVFRGQDVGLGSLPPSDFKLYVQDTHSISKGAAKADGVEFDENGNEVDTTADRNFDDSEHWYEVASNATELKEFVAYLSKKLYNRTKYSVGSDLHQSTSRFHAYLSRLLPLIEAQEQLQTTSRQKRKRTIDYSDSRAAARYDDAFGAVGDDVIVDDGYDDDNYIDDDVPEAIESEGDEEYID</sequence>
<organism evidence="2 3">
    <name type="scientific">Candida theae</name>
    <dbReference type="NCBI Taxonomy" id="1198502"/>
    <lineage>
        <taxon>Eukaryota</taxon>
        <taxon>Fungi</taxon>
        <taxon>Dikarya</taxon>
        <taxon>Ascomycota</taxon>
        <taxon>Saccharomycotina</taxon>
        <taxon>Pichiomycetes</taxon>
        <taxon>Debaryomycetaceae</taxon>
        <taxon>Candida/Lodderomyces clade</taxon>
        <taxon>Candida</taxon>
    </lineage>
</organism>
<gene>
    <name evidence="2" type="ORF">KGF57_001821</name>
</gene>
<feature type="compositionally biased region" description="Polar residues" evidence="1">
    <location>
        <begin position="228"/>
        <end position="244"/>
    </location>
</feature>
<evidence type="ECO:0000313" key="2">
    <source>
        <dbReference type="EMBL" id="KAI5960889.1"/>
    </source>
</evidence>